<dbReference type="Pfam" id="PF01663">
    <property type="entry name" value="Phosphodiest"/>
    <property type="match status" value="1"/>
</dbReference>
<dbReference type="Gene3D" id="3.30.1360.180">
    <property type="match status" value="1"/>
</dbReference>
<accession>A0ABM0ML33</accession>
<dbReference type="InterPro" id="IPR002591">
    <property type="entry name" value="Phosphodiest/P_Trfase"/>
</dbReference>
<dbReference type="SUPFAM" id="SSF53649">
    <property type="entry name" value="Alkaline phosphatase-like"/>
    <property type="match status" value="1"/>
</dbReference>
<dbReference type="Gene3D" id="3.40.720.10">
    <property type="entry name" value="Alkaline Phosphatase, subunit A"/>
    <property type="match status" value="1"/>
</dbReference>
<dbReference type="InterPro" id="IPR017850">
    <property type="entry name" value="Alkaline_phosphatase_core_sf"/>
</dbReference>
<dbReference type="CDD" id="cd16018">
    <property type="entry name" value="Enpp"/>
    <property type="match status" value="1"/>
</dbReference>
<dbReference type="PANTHER" id="PTHR10151:SF126">
    <property type="entry name" value="ECTONUCLEOTIDE PYROPHOSPHATASE_PHOSPHODIESTERASE FAMILY MEMBER 7-LIKE"/>
    <property type="match status" value="1"/>
</dbReference>
<protein>
    <submittedName>
        <fullName evidence="2">Ectonucleotide pyrophosphatase/phosphodiesterase family member 5-like</fullName>
    </submittedName>
</protein>
<gene>
    <name evidence="2" type="primary">LOC100368902</name>
</gene>
<proteinExistence type="predicted"/>
<evidence type="ECO:0000313" key="2">
    <source>
        <dbReference type="RefSeq" id="XP_006820724.1"/>
    </source>
</evidence>
<dbReference type="PANTHER" id="PTHR10151">
    <property type="entry name" value="ECTONUCLEOTIDE PYROPHOSPHATASE/PHOSPHODIESTERASE"/>
    <property type="match status" value="1"/>
</dbReference>
<sequence>MFATDVLCLDKKLLIVSFDGFRSDYLDRIETPNIDGFIKEGVRADYVTPTFITKTFPTHYSIVTGLYQESHGIVGNSMYDPILNDTFDMDTHDTEWWDNGGEPMWVTVSKQGGRSATYFWVGGEAETNGGYRPDIWIPYNESHSYTARIDTVVKWFTEENIDFVALYFDEPDGAGHDYGHGSDEIEDMVKNLDKLFGYLIDSFKSAGLYDIVDIIVTADHGMTDIFAAQKIYLEDYGVQPSDIYIITETGPIMSILPNDGKLDQVYNAIKDAHPNMTVYLKEDIPEYWHYQDSIRILPILVVCDEGWEFLKRSDIPQSRLDMPGNHGYDNRLMSMKPLFIARGPGFKNDFHAEPFDTVDIYPLMCDLMGLQPAPNNGSLSNVRDMIEDDLTGSKSRITHDLALMITAFFMLLKLTIY</sequence>
<keyword evidence="1" id="KW-1185">Reference proteome</keyword>
<name>A0ABM0ML33_SACKO</name>
<dbReference type="RefSeq" id="XP_006820724.1">
    <property type="nucleotide sequence ID" value="XM_006820661.1"/>
</dbReference>
<organism evidence="1 2">
    <name type="scientific">Saccoglossus kowalevskii</name>
    <name type="common">Acorn worm</name>
    <dbReference type="NCBI Taxonomy" id="10224"/>
    <lineage>
        <taxon>Eukaryota</taxon>
        <taxon>Metazoa</taxon>
        <taxon>Hemichordata</taxon>
        <taxon>Enteropneusta</taxon>
        <taxon>Harrimaniidae</taxon>
        <taxon>Saccoglossus</taxon>
    </lineage>
</organism>
<dbReference type="GeneID" id="100368902"/>
<evidence type="ECO:0000313" key="1">
    <source>
        <dbReference type="Proteomes" id="UP000694865"/>
    </source>
</evidence>
<reference evidence="2" key="1">
    <citation type="submission" date="2025-08" db="UniProtKB">
        <authorList>
            <consortium name="RefSeq"/>
        </authorList>
    </citation>
    <scope>IDENTIFICATION</scope>
    <source>
        <tissue evidence="2">Testes</tissue>
    </source>
</reference>
<dbReference type="Proteomes" id="UP000694865">
    <property type="component" value="Unplaced"/>
</dbReference>